<accession>A0AAD7E3G7</accession>
<protein>
    <submittedName>
        <fullName evidence="2">Uncharacterized protein</fullName>
    </submittedName>
</protein>
<comment type="caution">
    <text evidence="2">The sequence shown here is derived from an EMBL/GenBank/DDBJ whole genome shotgun (WGS) entry which is preliminary data.</text>
</comment>
<keyword evidence="3" id="KW-1185">Reference proteome</keyword>
<feature type="region of interest" description="Disordered" evidence="1">
    <location>
        <begin position="60"/>
        <end position="97"/>
    </location>
</feature>
<reference evidence="2" key="1">
    <citation type="submission" date="2023-03" db="EMBL/GenBank/DDBJ databases">
        <title>Massive genome expansion in bonnet fungi (Mycena s.s.) driven by repeated elements and novel gene families across ecological guilds.</title>
        <authorList>
            <consortium name="Lawrence Berkeley National Laboratory"/>
            <person name="Harder C.B."/>
            <person name="Miyauchi S."/>
            <person name="Viragh M."/>
            <person name="Kuo A."/>
            <person name="Thoen E."/>
            <person name="Andreopoulos B."/>
            <person name="Lu D."/>
            <person name="Skrede I."/>
            <person name="Drula E."/>
            <person name="Henrissat B."/>
            <person name="Morin E."/>
            <person name="Kohler A."/>
            <person name="Barry K."/>
            <person name="LaButti K."/>
            <person name="Morin E."/>
            <person name="Salamov A."/>
            <person name="Lipzen A."/>
            <person name="Mereny Z."/>
            <person name="Hegedus B."/>
            <person name="Baldrian P."/>
            <person name="Stursova M."/>
            <person name="Weitz H."/>
            <person name="Taylor A."/>
            <person name="Grigoriev I.V."/>
            <person name="Nagy L.G."/>
            <person name="Martin F."/>
            <person name="Kauserud H."/>
        </authorList>
    </citation>
    <scope>NUCLEOTIDE SEQUENCE</scope>
    <source>
        <strain evidence="2">9144</strain>
    </source>
</reference>
<name>A0AAD7E3G7_9AGAR</name>
<evidence type="ECO:0000256" key="1">
    <source>
        <dbReference type="SAM" id="MobiDB-lite"/>
    </source>
</evidence>
<evidence type="ECO:0000313" key="3">
    <source>
        <dbReference type="Proteomes" id="UP001219525"/>
    </source>
</evidence>
<feature type="compositionally biased region" description="Polar residues" evidence="1">
    <location>
        <begin position="77"/>
        <end position="88"/>
    </location>
</feature>
<dbReference type="EMBL" id="JARJCW010000003">
    <property type="protein sequence ID" value="KAJ7226770.1"/>
    <property type="molecule type" value="Genomic_DNA"/>
</dbReference>
<organism evidence="2 3">
    <name type="scientific">Mycena pura</name>
    <dbReference type="NCBI Taxonomy" id="153505"/>
    <lineage>
        <taxon>Eukaryota</taxon>
        <taxon>Fungi</taxon>
        <taxon>Dikarya</taxon>
        <taxon>Basidiomycota</taxon>
        <taxon>Agaricomycotina</taxon>
        <taxon>Agaricomycetes</taxon>
        <taxon>Agaricomycetidae</taxon>
        <taxon>Agaricales</taxon>
        <taxon>Marasmiineae</taxon>
        <taxon>Mycenaceae</taxon>
        <taxon>Mycena</taxon>
    </lineage>
</organism>
<sequence>MTPLPHLVSAPGEHDPLDPLDAGPPGAHCDVTHRDWSRRIFLSTTIVSILAQSLLPHDCPDASKAPTRRTERLPSVASHSQATSALSKRTSESRRSLDCTMTTSATQATRAPPHLFLWATLLSCAAGHTRSTTCSCCTRRRSCFCGAHFALREWEVNRVFFVTHLRSRDVHIFMCHGWVSLTWWSIAPAVRIARDQCLGADGERARDMFWLVIEASSAAIKVRYDNNNPCSSAHCVRRPASCSPRLFLMLNISLLHGTHVFAHVIIHMYDICHDVPFIRLNSHFALFIVSPLSRTRLLYITLFLRPSRVVY</sequence>
<gene>
    <name evidence="2" type="ORF">GGX14DRAFT_627016</name>
</gene>
<proteinExistence type="predicted"/>
<dbReference type="AlphaFoldDB" id="A0AAD7E3G7"/>
<evidence type="ECO:0000313" key="2">
    <source>
        <dbReference type="EMBL" id="KAJ7226770.1"/>
    </source>
</evidence>
<feature type="region of interest" description="Disordered" evidence="1">
    <location>
        <begin position="1"/>
        <end position="26"/>
    </location>
</feature>
<dbReference type="Proteomes" id="UP001219525">
    <property type="component" value="Unassembled WGS sequence"/>
</dbReference>